<feature type="domain" description="EAL" evidence="2">
    <location>
        <begin position="414"/>
        <end position="660"/>
    </location>
</feature>
<name>A0A4U2ZBW7_9BACT</name>
<keyword evidence="1" id="KW-1133">Transmembrane helix</keyword>
<dbReference type="PROSITE" id="PS50883">
    <property type="entry name" value="EAL"/>
    <property type="match status" value="1"/>
</dbReference>
<dbReference type="RefSeq" id="WP_137011757.1">
    <property type="nucleotide sequence ID" value="NZ_SZPX01000001.1"/>
</dbReference>
<organism evidence="4 5">
    <name type="scientific">Sulfurimonas crateris</name>
    <dbReference type="NCBI Taxonomy" id="2574727"/>
    <lineage>
        <taxon>Bacteria</taxon>
        <taxon>Pseudomonadati</taxon>
        <taxon>Campylobacterota</taxon>
        <taxon>Epsilonproteobacteria</taxon>
        <taxon>Campylobacterales</taxon>
        <taxon>Sulfurimonadaceae</taxon>
        <taxon>Sulfurimonas</taxon>
    </lineage>
</organism>
<dbReference type="InterPro" id="IPR043128">
    <property type="entry name" value="Rev_trsase/Diguanyl_cyclase"/>
</dbReference>
<keyword evidence="5" id="KW-1185">Reference proteome</keyword>
<proteinExistence type="predicted"/>
<dbReference type="Pfam" id="PF11845">
    <property type="entry name" value="Tll0287-like"/>
    <property type="match status" value="1"/>
</dbReference>
<dbReference type="AlphaFoldDB" id="A0A4U2ZBW7"/>
<feature type="domain" description="GGDEF" evidence="3">
    <location>
        <begin position="276"/>
        <end position="404"/>
    </location>
</feature>
<dbReference type="Gene3D" id="3.20.20.450">
    <property type="entry name" value="EAL domain"/>
    <property type="match status" value="1"/>
</dbReference>
<keyword evidence="1" id="KW-0812">Transmembrane</keyword>
<dbReference type="EMBL" id="SZPX01000001">
    <property type="protein sequence ID" value="TKI71182.1"/>
    <property type="molecule type" value="Genomic_DNA"/>
</dbReference>
<dbReference type="Pfam" id="PF00990">
    <property type="entry name" value="GGDEF"/>
    <property type="match status" value="1"/>
</dbReference>
<dbReference type="PROSITE" id="PS50887">
    <property type="entry name" value="GGDEF"/>
    <property type="match status" value="1"/>
</dbReference>
<dbReference type="OrthoDB" id="9790732at2"/>
<evidence type="ECO:0000256" key="1">
    <source>
        <dbReference type="SAM" id="Phobius"/>
    </source>
</evidence>
<feature type="transmembrane region" description="Helical" evidence="1">
    <location>
        <begin position="204"/>
        <end position="226"/>
    </location>
</feature>
<evidence type="ECO:0000259" key="3">
    <source>
        <dbReference type="PROSITE" id="PS50887"/>
    </source>
</evidence>
<dbReference type="InterPro" id="IPR000160">
    <property type="entry name" value="GGDEF_dom"/>
</dbReference>
<dbReference type="InterPro" id="IPR050706">
    <property type="entry name" value="Cyclic-di-GMP_PDE-like"/>
</dbReference>
<sequence>MKSFLNDRILKTVLVIFLIVTLLKIAYSYFEAKEREYEFAKKEAQVLNSYAMESRFYYQKLFLNGSLELNEKTLPALPAFSSPIISENFSKNNPLNISVKTVSDRARNAKNQADKDELKAIEFFKNNRSESTYFSDENGKLYQYATVLKVEDACLKCHGAKEAAPLHIQNLYENAYDYKVDEIRGIISIQIPTENLNKYFYENFFRSALFDSALFLLLFLSVLYLIRQSKKISIALEEKVAEKTKELKDSFLYDRLTHLPNRLKLIEDIEQNSSAKSFHLALINIDAFKDINDLYGYDVGDEILVQVSKRVRDYCKEFNLVYKLPNDEFAIFTTMEISDEEFFTTIKKMLNAISETKFDVSDQSMFITFSCGIASNQASLLIKTNTALQIAKKHSRNIVIYNDSLDAKEQIIKNMDALLILKNAIKYDQITPYFQPIYNSRTKKIEKYESLARIVTKGGDVIAPFIFLDIAIKSKLYPEITKAIITKSFEFFRDKDLEFSINLSIIDIQSKEIMRFIFNKLQGFNEPQKVVFEILETDRIENYEEIKSFIKDVKKFGCKVAIDDFGSGYSNFSHILELNVDYLKIDASLVKFVTTDENSRVVVKTIINFASNLGLKTIAEFVEDKDSLVLLEKMGVDFIQGYYIGKPSSSLNRDFESTAQ</sequence>
<dbReference type="SUPFAM" id="SSF141868">
    <property type="entry name" value="EAL domain-like"/>
    <property type="match status" value="1"/>
</dbReference>
<dbReference type="Proteomes" id="UP000309561">
    <property type="component" value="Unassembled WGS sequence"/>
</dbReference>
<dbReference type="NCBIfam" id="TIGR00254">
    <property type="entry name" value="GGDEF"/>
    <property type="match status" value="1"/>
</dbReference>
<dbReference type="InterPro" id="IPR021796">
    <property type="entry name" value="Tll0287-like_dom"/>
</dbReference>
<dbReference type="InterPro" id="IPR001633">
    <property type="entry name" value="EAL_dom"/>
</dbReference>
<dbReference type="PANTHER" id="PTHR33121">
    <property type="entry name" value="CYCLIC DI-GMP PHOSPHODIESTERASE PDEF"/>
    <property type="match status" value="1"/>
</dbReference>
<dbReference type="Pfam" id="PF00563">
    <property type="entry name" value="EAL"/>
    <property type="match status" value="1"/>
</dbReference>
<evidence type="ECO:0000313" key="5">
    <source>
        <dbReference type="Proteomes" id="UP000309561"/>
    </source>
</evidence>
<keyword evidence="1" id="KW-0472">Membrane</keyword>
<comment type="caution">
    <text evidence="4">The sequence shown here is derived from an EMBL/GenBank/DDBJ whole genome shotgun (WGS) entry which is preliminary data.</text>
</comment>
<evidence type="ECO:0000259" key="2">
    <source>
        <dbReference type="PROSITE" id="PS50883"/>
    </source>
</evidence>
<dbReference type="SUPFAM" id="SSF55073">
    <property type="entry name" value="Nucleotide cyclase"/>
    <property type="match status" value="1"/>
</dbReference>
<accession>A0A4U2ZBW7</accession>
<dbReference type="CDD" id="cd01949">
    <property type="entry name" value="GGDEF"/>
    <property type="match status" value="1"/>
</dbReference>
<dbReference type="CDD" id="cd01948">
    <property type="entry name" value="EAL"/>
    <property type="match status" value="1"/>
</dbReference>
<protein>
    <submittedName>
        <fullName evidence="4">EAL domain-containing protein</fullName>
    </submittedName>
</protein>
<reference evidence="4 5" key="1">
    <citation type="submission" date="2019-04" db="EMBL/GenBank/DDBJ databases">
        <title>Sulfurimonas crateris sp. nov. a facultative anaerobic sulfur-oxidizing chemolithautotrophic bacterium isolated from a terrestrial mud vulcano.</title>
        <authorList>
            <person name="Ratnikova N.M."/>
            <person name="Slobodkin A.I."/>
            <person name="Merkel A.Y."/>
            <person name="Novikov A."/>
            <person name="Bonch-Osmolovskaya E.A."/>
            <person name="Slobodkina G.B."/>
        </authorList>
    </citation>
    <scope>NUCLEOTIDE SEQUENCE [LARGE SCALE GENOMIC DNA]</scope>
    <source>
        <strain evidence="4 5">SN118</strain>
    </source>
</reference>
<dbReference type="SMART" id="SM00052">
    <property type="entry name" value="EAL"/>
    <property type="match status" value="1"/>
</dbReference>
<dbReference type="InterPro" id="IPR029787">
    <property type="entry name" value="Nucleotide_cyclase"/>
</dbReference>
<gene>
    <name evidence="4" type="ORF">FCU45_02040</name>
</gene>
<dbReference type="Gene3D" id="3.30.70.270">
    <property type="match status" value="1"/>
</dbReference>
<dbReference type="GO" id="GO:0071111">
    <property type="term" value="F:cyclic-guanylate-specific phosphodiesterase activity"/>
    <property type="evidence" value="ECO:0007669"/>
    <property type="project" value="InterPro"/>
</dbReference>
<evidence type="ECO:0000313" key="4">
    <source>
        <dbReference type="EMBL" id="TKI71182.1"/>
    </source>
</evidence>
<dbReference type="InterPro" id="IPR035919">
    <property type="entry name" value="EAL_sf"/>
</dbReference>
<dbReference type="PANTHER" id="PTHR33121:SF71">
    <property type="entry name" value="OXYGEN SENSOR PROTEIN DOSP"/>
    <property type="match status" value="1"/>
</dbReference>
<dbReference type="SMART" id="SM00267">
    <property type="entry name" value="GGDEF"/>
    <property type="match status" value="1"/>
</dbReference>